<comment type="caution">
    <text evidence="2">The sequence shown here is derived from an EMBL/GenBank/DDBJ whole genome shotgun (WGS) entry which is preliminary data.</text>
</comment>
<evidence type="ECO:0000259" key="1">
    <source>
        <dbReference type="Pfam" id="PF12146"/>
    </source>
</evidence>
<accession>A0A5C6TPT8</accession>
<organism evidence="2 3">
    <name type="scientific">Allosphingosinicella ginsenosidimutans</name>
    <dbReference type="NCBI Taxonomy" id="1176539"/>
    <lineage>
        <taxon>Bacteria</taxon>
        <taxon>Pseudomonadati</taxon>
        <taxon>Pseudomonadota</taxon>
        <taxon>Alphaproteobacteria</taxon>
        <taxon>Sphingomonadales</taxon>
        <taxon>Sphingomonadaceae</taxon>
        <taxon>Allosphingosinicella</taxon>
    </lineage>
</organism>
<sequence length="310" mass="34331">MADSDDSRRVHPPGAVFSTFAAPDGWPLRRMDWLQPAPEAARGDLLFVGGRGDFIEKYLEIYHWWHERGWNVTAFDWRGQGLSRRPDDAGSADFALRTGDLIALLANWRAARPGPHVAVAHSLGGHLLLRAMIEARPALDAAVLVAPMLLVNSAPVPAWLAPALAAAATRGGRGERRVWKTPAAAPVGSQRQRFLTRSVDRYADELWWWGQHPEFNIGTPSWGWIDQSYRSARATFTPARLGAVETPVLLLATDADRLVSTAAIRRAARLLPHATLHVYPDAAHEILREPDDVRLDALARIDAFLDEHAR</sequence>
<dbReference type="Proteomes" id="UP000321249">
    <property type="component" value="Unassembled WGS sequence"/>
</dbReference>
<dbReference type="Pfam" id="PF12146">
    <property type="entry name" value="Hydrolase_4"/>
    <property type="match status" value="1"/>
</dbReference>
<dbReference type="OrthoDB" id="9788260at2"/>
<dbReference type="GO" id="GO:0016787">
    <property type="term" value="F:hydrolase activity"/>
    <property type="evidence" value="ECO:0007669"/>
    <property type="project" value="UniProtKB-KW"/>
</dbReference>
<dbReference type="SUPFAM" id="SSF53474">
    <property type="entry name" value="alpha/beta-Hydrolases"/>
    <property type="match status" value="1"/>
</dbReference>
<dbReference type="EMBL" id="VOQQ01000001">
    <property type="protein sequence ID" value="TXC62230.1"/>
    <property type="molecule type" value="Genomic_DNA"/>
</dbReference>
<name>A0A5C6TPT8_9SPHN</name>
<dbReference type="AlphaFoldDB" id="A0A5C6TPT8"/>
<gene>
    <name evidence="2" type="ORF">FRZ32_00330</name>
</gene>
<evidence type="ECO:0000313" key="2">
    <source>
        <dbReference type="EMBL" id="TXC62230.1"/>
    </source>
</evidence>
<dbReference type="RefSeq" id="WP_147041618.1">
    <property type="nucleotide sequence ID" value="NZ_BAABIR010000001.1"/>
</dbReference>
<proteinExistence type="predicted"/>
<dbReference type="PANTHER" id="PTHR11614">
    <property type="entry name" value="PHOSPHOLIPASE-RELATED"/>
    <property type="match status" value="1"/>
</dbReference>
<dbReference type="InterPro" id="IPR022742">
    <property type="entry name" value="Hydrolase_4"/>
</dbReference>
<evidence type="ECO:0000313" key="3">
    <source>
        <dbReference type="Proteomes" id="UP000321249"/>
    </source>
</evidence>
<keyword evidence="3" id="KW-1185">Reference proteome</keyword>
<keyword evidence="2" id="KW-0378">Hydrolase</keyword>
<protein>
    <submittedName>
        <fullName evidence="2">Alpha/beta hydrolase</fullName>
    </submittedName>
</protein>
<dbReference type="InterPro" id="IPR051044">
    <property type="entry name" value="MAG_DAG_Lipase"/>
</dbReference>
<dbReference type="InterPro" id="IPR029058">
    <property type="entry name" value="AB_hydrolase_fold"/>
</dbReference>
<reference evidence="2 3" key="1">
    <citation type="journal article" date="2015" name="J. Microbiol.">
        <title>Sphingosinicella ginsenosidimutans sp. nov., with ginsenoside converting activity.</title>
        <authorList>
            <person name="Kim J.K."/>
            <person name="Kang M.S."/>
            <person name="Park S.C."/>
            <person name="Kim K.M."/>
            <person name="Choi K."/>
            <person name="Yoon M.H."/>
            <person name="Im W.T."/>
        </authorList>
    </citation>
    <scope>NUCLEOTIDE SEQUENCE [LARGE SCALE GENOMIC DNA]</scope>
    <source>
        <strain evidence="2 3">BS-11</strain>
    </source>
</reference>
<feature type="domain" description="Serine aminopeptidase S33" evidence="1">
    <location>
        <begin position="41"/>
        <end position="291"/>
    </location>
</feature>
<dbReference type="Gene3D" id="3.40.50.1820">
    <property type="entry name" value="alpha/beta hydrolase"/>
    <property type="match status" value="1"/>
</dbReference>